<name>A0A8H3YDX3_9TREE</name>
<evidence type="ECO:0000313" key="12">
    <source>
        <dbReference type="Proteomes" id="UP000620104"/>
    </source>
</evidence>
<evidence type="ECO:0000256" key="6">
    <source>
        <dbReference type="ARBA" id="ARBA00023180"/>
    </source>
</evidence>
<keyword evidence="9" id="KW-0812">Transmembrane</keyword>
<dbReference type="InterPro" id="IPR046936">
    <property type="entry name" value="BIM1-like"/>
</dbReference>
<proteinExistence type="predicted"/>
<dbReference type="Pfam" id="PF20238">
    <property type="entry name" value="BIM1-like_dom"/>
    <property type="match status" value="1"/>
</dbReference>
<keyword evidence="2" id="KW-1003">Cell membrane</keyword>
<feature type="region of interest" description="Disordered" evidence="8">
    <location>
        <begin position="166"/>
        <end position="195"/>
    </location>
</feature>
<keyword evidence="7" id="KW-0449">Lipoprotein</keyword>
<dbReference type="PANTHER" id="PTHR34992">
    <property type="entry name" value="HYPHAL ANASTAMOSIS-7 PROTEIN"/>
    <property type="match status" value="1"/>
</dbReference>
<dbReference type="EMBL" id="BLZA01000007">
    <property type="protein sequence ID" value="GHJ84206.1"/>
    <property type="molecule type" value="Genomic_DNA"/>
</dbReference>
<keyword evidence="3" id="KW-0336">GPI-anchor</keyword>
<dbReference type="GO" id="GO:0098552">
    <property type="term" value="C:side of membrane"/>
    <property type="evidence" value="ECO:0007669"/>
    <property type="project" value="UniProtKB-KW"/>
</dbReference>
<keyword evidence="5 9" id="KW-0472">Membrane</keyword>
<keyword evidence="4" id="KW-0732">Signal</keyword>
<protein>
    <recommendedName>
        <fullName evidence="10">Copper acquisition factor BIM1-like domain-containing protein</fullName>
    </recommendedName>
</protein>
<keyword evidence="6" id="KW-0325">Glycoprotein</keyword>
<feature type="region of interest" description="Disordered" evidence="8">
    <location>
        <begin position="243"/>
        <end position="262"/>
    </location>
</feature>
<evidence type="ECO:0000256" key="8">
    <source>
        <dbReference type="SAM" id="MobiDB-lite"/>
    </source>
</evidence>
<evidence type="ECO:0000259" key="10">
    <source>
        <dbReference type="Pfam" id="PF20238"/>
    </source>
</evidence>
<dbReference type="GO" id="GO:0005886">
    <property type="term" value="C:plasma membrane"/>
    <property type="evidence" value="ECO:0007669"/>
    <property type="project" value="UniProtKB-SubCell"/>
</dbReference>
<evidence type="ECO:0000256" key="9">
    <source>
        <dbReference type="SAM" id="Phobius"/>
    </source>
</evidence>
<evidence type="ECO:0000256" key="2">
    <source>
        <dbReference type="ARBA" id="ARBA00022475"/>
    </source>
</evidence>
<keyword evidence="9" id="KW-1133">Transmembrane helix</keyword>
<comment type="caution">
    <text evidence="11">The sequence shown here is derived from an EMBL/GenBank/DDBJ whole genome shotgun (WGS) entry which is preliminary data.</text>
</comment>
<evidence type="ECO:0000256" key="3">
    <source>
        <dbReference type="ARBA" id="ARBA00022622"/>
    </source>
</evidence>
<dbReference type="PANTHER" id="PTHR34992:SF5">
    <property type="entry name" value="ANCHORED PROTEIN, PUTATIVE (AFU_ORTHOLOGUE AFUA_6G02800)-RELATED"/>
    <property type="match status" value="1"/>
</dbReference>
<comment type="subcellular location">
    <subcellularLocation>
        <location evidence="1">Cell membrane</location>
        <topology evidence="1">Lipid-anchor</topology>
        <topology evidence="1">GPI-anchor</topology>
    </subcellularLocation>
</comment>
<dbReference type="OrthoDB" id="2587363at2759"/>
<sequence length="262" mass="27441">MAAFSAVLPTEALHLQTRQSDGGKGLTSPGAVGFDYPPLRGWSLDAGKKPICGGFDLHARTDFPATGGPLALVQQRDGYDVQLSYSSDPNPTELSHFTPMFPNHTHLLPGTACYTAPNFEVGSDITFMLTYQTGAKNATFWQCADVKIVEASAWKPFDTYTCENVTTSTRTRGGGGGNSTSSAVPAESGSSTNTGVLSGSSNLTAAQAGGIGAGVTVAVLLLAFAVAYFAKLIHFGKEKPENNMWRTDTAGSVPMKPVTGHN</sequence>
<evidence type="ECO:0000313" key="11">
    <source>
        <dbReference type="EMBL" id="GHJ84206.1"/>
    </source>
</evidence>
<evidence type="ECO:0000256" key="5">
    <source>
        <dbReference type="ARBA" id="ARBA00023136"/>
    </source>
</evidence>
<reference evidence="11" key="1">
    <citation type="submission" date="2020-07" db="EMBL/GenBank/DDBJ databases">
        <title>Draft Genome Sequence of a Deep-Sea Yeast, Naganishia (Cryptococcus) liquefaciens strain N6.</title>
        <authorList>
            <person name="Han Y.W."/>
            <person name="Kajitani R."/>
            <person name="Morimoto H."/>
            <person name="Parhat M."/>
            <person name="Tsubouchi H."/>
            <person name="Bakenova O."/>
            <person name="Ogata M."/>
            <person name="Argunhan B."/>
            <person name="Aoki R."/>
            <person name="Kajiwara S."/>
            <person name="Itoh T."/>
            <person name="Iwasaki H."/>
        </authorList>
    </citation>
    <scope>NUCLEOTIDE SEQUENCE</scope>
    <source>
        <strain evidence="11">N6</strain>
    </source>
</reference>
<accession>A0A8H3YDX3</accession>
<organism evidence="11 12">
    <name type="scientific">Naganishia liquefaciens</name>
    <dbReference type="NCBI Taxonomy" id="104408"/>
    <lineage>
        <taxon>Eukaryota</taxon>
        <taxon>Fungi</taxon>
        <taxon>Dikarya</taxon>
        <taxon>Basidiomycota</taxon>
        <taxon>Agaricomycotina</taxon>
        <taxon>Tremellomycetes</taxon>
        <taxon>Filobasidiales</taxon>
        <taxon>Filobasidiaceae</taxon>
        <taxon>Naganishia</taxon>
    </lineage>
</organism>
<evidence type="ECO:0000256" key="1">
    <source>
        <dbReference type="ARBA" id="ARBA00004609"/>
    </source>
</evidence>
<keyword evidence="12" id="KW-1185">Reference proteome</keyword>
<dbReference type="InterPro" id="IPR046530">
    <property type="entry name" value="BIM1-like_dom"/>
</dbReference>
<feature type="domain" description="Copper acquisition factor BIM1-like" evidence="10">
    <location>
        <begin position="30"/>
        <end position="166"/>
    </location>
</feature>
<dbReference type="AlphaFoldDB" id="A0A8H3YDX3"/>
<evidence type="ECO:0000256" key="4">
    <source>
        <dbReference type="ARBA" id="ARBA00022729"/>
    </source>
</evidence>
<dbReference type="Proteomes" id="UP000620104">
    <property type="component" value="Unassembled WGS sequence"/>
</dbReference>
<feature type="transmembrane region" description="Helical" evidence="9">
    <location>
        <begin position="208"/>
        <end position="230"/>
    </location>
</feature>
<evidence type="ECO:0000256" key="7">
    <source>
        <dbReference type="ARBA" id="ARBA00023288"/>
    </source>
</evidence>
<gene>
    <name evidence="11" type="ORF">NliqN6_0608</name>
</gene>